<accession>A0A2P2P991</accession>
<protein>
    <submittedName>
        <fullName evidence="1">Uncharacterized protein</fullName>
    </submittedName>
</protein>
<name>A0A2P2P991_RHIMU</name>
<sequence>MRDYKHKRVVKPQLSVYFY</sequence>
<proteinExistence type="predicted"/>
<reference evidence="1" key="1">
    <citation type="submission" date="2018-02" db="EMBL/GenBank/DDBJ databases">
        <title>Rhizophora mucronata_Transcriptome.</title>
        <authorList>
            <person name="Meera S.P."/>
            <person name="Sreeshan A."/>
            <person name="Augustine A."/>
        </authorList>
    </citation>
    <scope>NUCLEOTIDE SEQUENCE</scope>
    <source>
        <tissue evidence="1">Leaf</tissue>
    </source>
</reference>
<dbReference type="EMBL" id="GGEC01070697">
    <property type="protein sequence ID" value="MBX51181.1"/>
    <property type="molecule type" value="Transcribed_RNA"/>
</dbReference>
<organism evidence="1">
    <name type="scientific">Rhizophora mucronata</name>
    <name type="common">Asiatic mangrove</name>
    <dbReference type="NCBI Taxonomy" id="61149"/>
    <lineage>
        <taxon>Eukaryota</taxon>
        <taxon>Viridiplantae</taxon>
        <taxon>Streptophyta</taxon>
        <taxon>Embryophyta</taxon>
        <taxon>Tracheophyta</taxon>
        <taxon>Spermatophyta</taxon>
        <taxon>Magnoliopsida</taxon>
        <taxon>eudicotyledons</taxon>
        <taxon>Gunneridae</taxon>
        <taxon>Pentapetalae</taxon>
        <taxon>rosids</taxon>
        <taxon>fabids</taxon>
        <taxon>Malpighiales</taxon>
        <taxon>Rhizophoraceae</taxon>
        <taxon>Rhizophora</taxon>
    </lineage>
</organism>
<evidence type="ECO:0000313" key="1">
    <source>
        <dbReference type="EMBL" id="MBX51181.1"/>
    </source>
</evidence>
<dbReference type="AlphaFoldDB" id="A0A2P2P991"/>